<dbReference type="NCBIfam" id="TIGR01733">
    <property type="entry name" value="AA-adenyl-dom"/>
    <property type="match status" value="1"/>
</dbReference>
<dbReference type="CDD" id="cd19535">
    <property type="entry name" value="Cyc_NRPS"/>
    <property type="match status" value="1"/>
</dbReference>
<gene>
    <name evidence="10" type="ORF">SAMN05216251_103407</name>
</gene>
<proteinExistence type="inferred from homology"/>
<dbReference type="FunFam" id="3.30.559.30:FF:000006">
    <property type="entry name" value="Yersiniabactin polyketide/non-ribosomal peptide synthetase"/>
    <property type="match status" value="1"/>
</dbReference>
<dbReference type="RefSeq" id="WP_093712596.1">
    <property type="nucleotide sequence ID" value="NZ_FONG01000003.1"/>
</dbReference>
<dbReference type="FunFam" id="3.40.50.12780:FF:000012">
    <property type="entry name" value="Non-ribosomal peptide synthetase"/>
    <property type="match status" value="1"/>
</dbReference>
<dbReference type="GO" id="GO:0043041">
    <property type="term" value="P:amino acid activation for nonribosomal peptide biosynthetic process"/>
    <property type="evidence" value="ECO:0007669"/>
    <property type="project" value="TreeGrafter"/>
</dbReference>
<dbReference type="FunFam" id="3.30.559.10:FF:000023">
    <property type="entry name" value="Non-ribosomal peptide synthetase"/>
    <property type="match status" value="1"/>
</dbReference>
<dbReference type="Gene3D" id="3.30.559.30">
    <property type="entry name" value="Nonribosomal peptide synthetase, condensation domain"/>
    <property type="match status" value="1"/>
</dbReference>
<dbReference type="Gene3D" id="3.30.559.10">
    <property type="entry name" value="Chloramphenicol acetyltransferase-like domain"/>
    <property type="match status" value="1"/>
</dbReference>
<evidence type="ECO:0000256" key="4">
    <source>
        <dbReference type="ARBA" id="ARBA00016743"/>
    </source>
</evidence>
<dbReference type="PROSITE" id="PS00455">
    <property type="entry name" value="AMP_BINDING"/>
    <property type="match status" value="1"/>
</dbReference>
<dbReference type="Proteomes" id="UP000199323">
    <property type="component" value="Unassembled WGS sequence"/>
</dbReference>
<dbReference type="EMBL" id="FONG01000003">
    <property type="protein sequence ID" value="SFE52769.1"/>
    <property type="molecule type" value="Genomic_DNA"/>
</dbReference>
<dbReference type="OrthoDB" id="2472181at2"/>
<dbReference type="InterPro" id="IPR001242">
    <property type="entry name" value="Condensation_dom"/>
</dbReference>
<dbReference type="InterPro" id="IPR057737">
    <property type="entry name" value="Condensation_MtbB-like"/>
</dbReference>
<dbReference type="InterPro" id="IPR020806">
    <property type="entry name" value="PKS_PP-bd"/>
</dbReference>
<dbReference type="GO" id="GO:0005737">
    <property type="term" value="C:cytoplasm"/>
    <property type="evidence" value="ECO:0007669"/>
    <property type="project" value="TreeGrafter"/>
</dbReference>
<dbReference type="AlphaFoldDB" id="A0A1I2B9M1"/>
<comment type="pathway">
    <text evidence="2">Siderophore biosynthesis; mycobactin biosynthesis.</text>
</comment>
<protein>
    <recommendedName>
        <fullName evidence="4">Phenyloxazoline synthase MbtB</fullName>
    </recommendedName>
    <alternativeName>
        <fullName evidence="8">Mycobactin synthetase protein B</fullName>
    </alternativeName>
</protein>
<dbReference type="InterPro" id="IPR006162">
    <property type="entry name" value="Ppantetheine_attach_site"/>
</dbReference>
<dbReference type="InterPro" id="IPR009081">
    <property type="entry name" value="PP-bd_ACP"/>
</dbReference>
<dbReference type="Pfam" id="PF00501">
    <property type="entry name" value="AMP-binding"/>
    <property type="match status" value="1"/>
</dbReference>
<evidence type="ECO:0000313" key="10">
    <source>
        <dbReference type="EMBL" id="SFE52769.1"/>
    </source>
</evidence>
<sequence length="1106" mass="119413">MSATTPGTAASPAFPLTDTQQAYLVGRGDLYPLGNVSTHAYLELEGPLDVGRFVHAWRLLVDRHGMLRTVVDPDRQEQRELPEVPDPPVEILDLRDRPQEEVRATLAALRQRMSHEVKPADVWPLFSVAVCLLGDGVCRVHVGFDGLTVDWASWHVMYRDLSAFYERPDAELPPPRGDFARYVQESAELVDDAAVREAEDFWDERLRDLPDAPQLPLRTDPDAVRTPRFVRREAVLDRDTWARLRQRAAAAGLTPTGVVLAAYAEVIARWSATDRFTLNVPSMNRDPGVPGAADLVGEFASFTLVEADHREPGSFAARARALQRRLLEGLEHRELSGVRLLRRLTAARGGERARLPVVLTSTLALSEPVPHALERALTQVYGITQTPQVHLDAQVEERRGTLSCNWDAVEELFAPEVLDAMFEAWTTLLTRLADEPEVWELDDPGLLPADQRARREAAQGAPRPVPDELVQDAFLRQAAARPADPALVSASGTLSYGALCARAAGLAHRLRAEPGVRPGDLVALLLDKGEEQVVAALAVLLAGCAYVPLDPESPTGRLRTLLDAAAPTAVVTHTPLAGAVPDGPWRVLRADGPTPEATEPPPASRGPADLAYVLFTSGTTGTPKGVMIEHRGVVNCLRETVERFGIGPGDRCLGLTALHHDMSLFDVFGVLGAGGTLVLPEADRRTDPAHWLDLMDRHRVTVWNSVPAMMEMLLGRISDTEATTGADAPSGPQPDALRLVFLGGDWIPLPTARELERRFPAARLVSVGGPTETTLWNIWYPVERIDPQWSSVPYGTPLANTRYHVLDGALRDRPDGVAGELYCSGPGVARGYLGDQAATDAAFVTHPRTGERLYRSGDLGRYRPDGVIEFVGRRDGQVQIAGRRVEPAEVEAALAAHPGVGRAAVVPVRRDGLAGHRGLAAFVVPAPGRPAPDEAELRAHLGRLLPAYLVPGGITVRADLPLTRNGKVDREALAHTAAVAPPEPVEESTGGTDDPLVELLARTWAAALGLPRVGPRDNFFALGGDSLVGARILARLRETFPDESLSARALMATSDVAGMAEVLTQDEAQPGRMAQIAAVHLYVADLSPEQIDAELAAGQTHGTAAS</sequence>
<dbReference type="Gene3D" id="1.10.1200.10">
    <property type="entry name" value="ACP-like"/>
    <property type="match status" value="1"/>
</dbReference>
<dbReference type="GO" id="GO:0008610">
    <property type="term" value="P:lipid biosynthetic process"/>
    <property type="evidence" value="ECO:0007669"/>
    <property type="project" value="UniProtKB-ARBA"/>
</dbReference>
<dbReference type="GO" id="GO:0016874">
    <property type="term" value="F:ligase activity"/>
    <property type="evidence" value="ECO:0007669"/>
    <property type="project" value="UniProtKB-KW"/>
</dbReference>
<dbReference type="PANTHER" id="PTHR45527">
    <property type="entry name" value="NONRIBOSOMAL PEPTIDE SYNTHETASE"/>
    <property type="match status" value="1"/>
</dbReference>
<keyword evidence="6" id="KW-0597">Phosphoprotein</keyword>
<dbReference type="InterPro" id="IPR045851">
    <property type="entry name" value="AMP-bd_C_sf"/>
</dbReference>
<dbReference type="PANTHER" id="PTHR45527:SF10">
    <property type="entry name" value="PYOCHELIN SYNTHASE PCHF"/>
    <property type="match status" value="1"/>
</dbReference>
<evidence type="ECO:0000256" key="3">
    <source>
        <dbReference type="ARBA" id="ARBA00007380"/>
    </source>
</evidence>
<evidence type="ECO:0000256" key="1">
    <source>
        <dbReference type="ARBA" id="ARBA00001957"/>
    </source>
</evidence>
<dbReference type="Pfam" id="PF00550">
    <property type="entry name" value="PP-binding"/>
    <property type="match status" value="1"/>
</dbReference>
<dbReference type="Gene3D" id="2.30.38.10">
    <property type="entry name" value="Luciferase, Domain 3"/>
    <property type="match status" value="1"/>
</dbReference>
<evidence type="ECO:0000259" key="9">
    <source>
        <dbReference type="PROSITE" id="PS50075"/>
    </source>
</evidence>
<dbReference type="InterPro" id="IPR010071">
    <property type="entry name" value="AA_adenyl_dom"/>
</dbReference>
<dbReference type="InterPro" id="IPR023213">
    <property type="entry name" value="CAT-like_dom_sf"/>
</dbReference>
<dbReference type="SUPFAM" id="SSF56801">
    <property type="entry name" value="Acetyl-CoA synthetase-like"/>
    <property type="match status" value="1"/>
</dbReference>
<dbReference type="GO" id="GO:0031177">
    <property type="term" value="F:phosphopantetheine binding"/>
    <property type="evidence" value="ECO:0007669"/>
    <property type="project" value="InterPro"/>
</dbReference>
<evidence type="ECO:0000256" key="7">
    <source>
        <dbReference type="ARBA" id="ARBA00022598"/>
    </source>
</evidence>
<evidence type="ECO:0000256" key="5">
    <source>
        <dbReference type="ARBA" id="ARBA00022450"/>
    </source>
</evidence>
<dbReference type="Gene3D" id="3.40.50.980">
    <property type="match status" value="2"/>
</dbReference>
<dbReference type="GO" id="GO:0017000">
    <property type="term" value="P:antibiotic biosynthetic process"/>
    <property type="evidence" value="ECO:0007669"/>
    <property type="project" value="UniProtKB-ARBA"/>
</dbReference>
<accession>A0A1I2B9M1</accession>
<feature type="domain" description="Carrier" evidence="9">
    <location>
        <begin position="991"/>
        <end position="1067"/>
    </location>
</feature>
<dbReference type="InterPro" id="IPR020845">
    <property type="entry name" value="AMP-binding_CS"/>
</dbReference>
<reference evidence="10 11" key="1">
    <citation type="submission" date="2016-10" db="EMBL/GenBank/DDBJ databases">
        <authorList>
            <person name="de Groot N.N."/>
        </authorList>
    </citation>
    <scope>NUCLEOTIDE SEQUENCE [LARGE SCALE GENOMIC DNA]</scope>
    <source>
        <strain evidence="10 11">CGMCC 4.3510</strain>
    </source>
</reference>
<organism evidence="10 11">
    <name type="scientific">Actinacidiphila alni</name>
    <dbReference type="NCBI Taxonomy" id="380248"/>
    <lineage>
        <taxon>Bacteria</taxon>
        <taxon>Bacillati</taxon>
        <taxon>Actinomycetota</taxon>
        <taxon>Actinomycetes</taxon>
        <taxon>Kitasatosporales</taxon>
        <taxon>Streptomycetaceae</taxon>
        <taxon>Actinacidiphila</taxon>
    </lineage>
</organism>
<dbReference type="SUPFAM" id="SSF52777">
    <property type="entry name" value="CoA-dependent acyltransferases"/>
    <property type="match status" value="2"/>
</dbReference>
<keyword evidence="11" id="KW-1185">Reference proteome</keyword>
<dbReference type="GO" id="GO:0044550">
    <property type="term" value="P:secondary metabolite biosynthetic process"/>
    <property type="evidence" value="ECO:0007669"/>
    <property type="project" value="TreeGrafter"/>
</dbReference>
<keyword evidence="7" id="KW-0436">Ligase</keyword>
<comment type="cofactor">
    <cofactor evidence="1">
        <name>pantetheine 4'-phosphate</name>
        <dbReference type="ChEBI" id="CHEBI:47942"/>
    </cofactor>
</comment>
<dbReference type="Gene3D" id="3.30.300.30">
    <property type="match status" value="1"/>
</dbReference>
<comment type="similarity">
    <text evidence="3">Belongs to the ATP-dependent AMP-binding enzyme family. MbtB subfamily.</text>
</comment>
<dbReference type="STRING" id="380248.SAMN05216251_103407"/>
<dbReference type="PROSITE" id="PS00012">
    <property type="entry name" value="PHOSPHOPANTETHEINE"/>
    <property type="match status" value="1"/>
</dbReference>
<dbReference type="SUPFAM" id="SSF47336">
    <property type="entry name" value="ACP-like"/>
    <property type="match status" value="1"/>
</dbReference>
<evidence type="ECO:0000313" key="11">
    <source>
        <dbReference type="Proteomes" id="UP000199323"/>
    </source>
</evidence>
<name>A0A1I2B9M1_9ACTN</name>
<evidence type="ECO:0000256" key="8">
    <source>
        <dbReference type="ARBA" id="ARBA00033440"/>
    </source>
</evidence>
<evidence type="ECO:0000256" key="6">
    <source>
        <dbReference type="ARBA" id="ARBA00022553"/>
    </source>
</evidence>
<evidence type="ECO:0000256" key="2">
    <source>
        <dbReference type="ARBA" id="ARBA00005102"/>
    </source>
</evidence>
<dbReference type="Pfam" id="PF13193">
    <property type="entry name" value="AMP-binding_C"/>
    <property type="match status" value="1"/>
</dbReference>
<dbReference type="PROSITE" id="PS50075">
    <property type="entry name" value="CARRIER"/>
    <property type="match status" value="1"/>
</dbReference>
<dbReference type="InterPro" id="IPR025110">
    <property type="entry name" value="AMP-bd_C"/>
</dbReference>
<dbReference type="InterPro" id="IPR036736">
    <property type="entry name" value="ACP-like_sf"/>
</dbReference>
<dbReference type="Pfam" id="PF00668">
    <property type="entry name" value="Condensation"/>
    <property type="match status" value="1"/>
</dbReference>
<dbReference type="InterPro" id="IPR000873">
    <property type="entry name" value="AMP-dep_synth/lig_dom"/>
</dbReference>
<dbReference type="SMART" id="SM00823">
    <property type="entry name" value="PKS_PP"/>
    <property type="match status" value="1"/>
</dbReference>
<keyword evidence="5" id="KW-0596">Phosphopantetheine</keyword>